<feature type="chain" id="PRO_5012244718" evidence="1">
    <location>
        <begin position="26"/>
        <end position="113"/>
    </location>
</feature>
<reference evidence="3" key="1">
    <citation type="submission" date="2017-08" db="EMBL/GenBank/DDBJ databases">
        <authorList>
            <person name="Varghese N."/>
            <person name="Submissions S."/>
        </authorList>
    </citation>
    <scope>NUCLEOTIDE SEQUENCE [LARGE SCALE GENOMIC DNA]</scope>
    <source>
        <strain evidence="3">JA234</strain>
    </source>
</reference>
<evidence type="ECO:0000313" key="2">
    <source>
        <dbReference type="EMBL" id="SNX75038.1"/>
    </source>
</evidence>
<name>A0A285D704_9RHOB</name>
<keyword evidence="3" id="KW-1185">Reference proteome</keyword>
<protein>
    <submittedName>
        <fullName evidence="2">Uncharacterized protein</fullName>
    </submittedName>
</protein>
<keyword evidence="1" id="KW-0732">Signal</keyword>
<accession>A0A285D704</accession>
<dbReference type="EMBL" id="OAOQ01000030">
    <property type="protein sequence ID" value="SNX75038.1"/>
    <property type="molecule type" value="Genomic_DNA"/>
</dbReference>
<dbReference type="RefSeq" id="WP_141400109.1">
    <property type="nucleotide sequence ID" value="NZ_OAOQ01000030.1"/>
</dbReference>
<organism evidence="2 3">
    <name type="scientific">Cereibacter ovatus</name>
    <dbReference type="NCBI Taxonomy" id="439529"/>
    <lineage>
        <taxon>Bacteria</taxon>
        <taxon>Pseudomonadati</taxon>
        <taxon>Pseudomonadota</taxon>
        <taxon>Alphaproteobacteria</taxon>
        <taxon>Rhodobacterales</taxon>
        <taxon>Paracoccaceae</taxon>
        <taxon>Cereibacter</taxon>
    </lineage>
</organism>
<evidence type="ECO:0000256" key="1">
    <source>
        <dbReference type="SAM" id="SignalP"/>
    </source>
</evidence>
<dbReference type="AlphaFoldDB" id="A0A285D704"/>
<evidence type="ECO:0000313" key="3">
    <source>
        <dbReference type="Proteomes" id="UP000219467"/>
    </source>
</evidence>
<feature type="signal peptide" evidence="1">
    <location>
        <begin position="1"/>
        <end position="25"/>
    </location>
</feature>
<sequence length="113" mass="12769">MQFVSRSSLSRTLLALAGLAGPATAETYQLICENPRREYQVRFSDGDTNIQVDVPEGITLYRVLAVEETEARHVVVALTMNDGPTVRLSLRPYLRMEYWSGNELFQTDACRTQ</sequence>
<dbReference type="Proteomes" id="UP000219467">
    <property type="component" value="Unassembled WGS sequence"/>
</dbReference>
<proteinExistence type="predicted"/>
<dbReference type="OrthoDB" id="7869120at2"/>
<gene>
    <name evidence="2" type="ORF">SAMN05878503_1309</name>
</gene>